<dbReference type="AlphaFoldDB" id="A0AB34JBK5"/>
<gene>
    <name evidence="2" type="ORF">AB1Y20_002391</name>
</gene>
<reference evidence="2 3" key="1">
    <citation type="journal article" date="2024" name="Science">
        <title>Giant polyketide synthase enzymes in the biosynthesis of giant marine polyether toxins.</title>
        <authorList>
            <person name="Fallon T.R."/>
            <person name="Shende V.V."/>
            <person name="Wierzbicki I.H."/>
            <person name="Pendleton A.L."/>
            <person name="Watervoot N.F."/>
            <person name="Auber R.P."/>
            <person name="Gonzalez D.J."/>
            <person name="Wisecaver J.H."/>
            <person name="Moore B.S."/>
        </authorList>
    </citation>
    <scope>NUCLEOTIDE SEQUENCE [LARGE SCALE GENOMIC DNA]</scope>
    <source>
        <strain evidence="2 3">12B1</strain>
    </source>
</reference>
<dbReference type="EMBL" id="JBGBPQ010000011">
    <property type="protein sequence ID" value="KAL1515775.1"/>
    <property type="molecule type" value="Genomic_DNA"/>
</dbReference>
<dbReference type="PANTHER" id="PTHR47463:SF2">
    <property type="entry name" value="F-BOX PROTEIN SKIP16"/>
    <property type="match status" value="1"/>
</dbReference>
<accession>A0AB34JBK5</accession>
<dbReference type="Pfam" id="PF12937">
    <property type="entry name" value="F-box-like"/>
    <property type="match status" value="1"/>
</dbReference>
<sequence length="490" mass="53874">MDDSLLLHVLSFLPHLPLSTLPRCRLVARQWAQLAADDLLWRPICMTAFRLNEKVGPPARGEIAPPVSSFMEAARAWELLRRANGESTLRHSEPIAPVWLLSARFWRKLASWAHEHLPVLLESLGPPAEEAAWVRLVQALELPPSLPGLLQLRALTSVHDGQRLRLDAEIAVELGVLGPEYLESHPPTSSSINQKSHGLLGGYSAYDRFTCCRLFPLRLVEAWTLAFRARCANISLAQLIIGGDWDLQKFVVLNAHDGEVSIAHIQGRANALLHTHRALPAGVGVECAPHGTQLLHWLDEYATRLGRGMYVCEELVPLHASTMGVSLFPQTPPRQTHAVTRGILVAATSCAAPELGSVVYSIRIRLLAPGEEGGLTATARGFVTAQLCSRHWVITDRSGMVEHVRGDGVIGRYPLLRDGGWRDDSGRSRDSMWGGREREGTFVYQSMTSCSGMTLEGELTFVPGSISEPSGPEFLVTVARFPLSGDEYIF</sequence>
<protein>
    <recommendedName>
        <fullName evidence="1">ApaG domain-containing protein</fullName>
    </recommendedName>
</protein>
<evidence type="ECO:0000313" key="2">
    <source>
        <dbReference type="EMBL" id="KAL1515775.1"/>
    </source>
</evidence>
<comment type="caution">
    <text evidence="2">The sequence shown here is derived from an EMBL/GenBank/DDBJ whole genome shotgun (WGS) entry which is preliminary data.</text>
</comment>
<dbReference type="SUPFAM" id="SSF81383">
    <property type="entry name" value="F-box domain"/>
    <property type="match status" value="1"/>
</dbReference>
<keyword evidence="3" id="KW-1185">Reference proteome</keyword>
<dbReference type="PANTHER" id="PTHR47463">
    <property type="entry name" value="F-BOX PROTEIN SKIP16"/>
    <property type="match status" value="1"/>
</dbReference>
<dbReference type="InterPro" id="IPR036767">
    <property type="entry name" value="ApaG_sf"/>
</dbReference>
<evidence type="ECO:0000259" key="1">
    <source>
        <dbReference type="PROSITE" id="PS51087"/>
    </source>
</evidence>
<dbReference type="InterPro" id="IPR001810">
    <property type="entry name" value="F-box_dom"/>
</dbReference>
<dbReference type="Gene3D" id="2.60.40.1470">
    <property type="entry name" value="ApaG domain"/>
    <property type="match status" value="1"/>
</dbReference>
<organism evidence="2 3">
    <name type="scientific">Prymnesium parvum</name>
    <name type="common">Toxic golden alga</name>
    <dbReference type="NCBI Taxonomy" id="97485"/>
    <lineage>
        <taxon>Eukaryota</taxon>
        <taxon>Haptista</taxon>
        <taxon>Haptophyta</taxon>
        <taxon>Prymnesiophyceae</taxon>
        <taxon>Prymnesiales</taxon>
        <taxon>Prymnesiaceae</taxon>
        <taxon>Prymnesium</taxon>
    </lineage>
</organism>
<dbReference type="SUPFAM" id="SSF110069">
    <property type="entry name" value="ApaG-like"/>
    <property type="match status" value="1"/>
</dbReference>
<feature type="domain" description="ApaG" evidence="1">
    <location>
        <begin position="330"/>
        <end position="490"/>
    </location>
</feature>
<name>A0AB34JBK5_PRYPA</name>
<dbReference type="Pfam" id="PF04379">
    <property type="entry name" value="DUF525"/>
    <property type="match status" value="1"/>
</dbReference>
<dbReference type="PROSITE" id="PS51087">
    <property type="entry name" value="APAG"/>
    <property type="match status" value="1"/>
</dbReference>
<proteinExistence type="predicted"/>
<dbReference type="Gene3D" id="1.20.1280.50">
    <property type="match status" value="1"/>
</dbReference>
<dbReference type="Proteomes" id="UP001515480">
    <property type="component" value="Unassembled WGS sequence"/>
</dbReference>
<dbReference type="InterPro" id="IPR007474">
    <property type="entry name" value="ApaG_domain"/>
</dbReference>
<evidence type="ECO:0000313" key="3">
    <source>
        <dbReference type="Proteomes" id="UP001515480"/>
    </source>
</evidence>
<dbReference type="InterPro" id="IPR036047">
    <property type="entry name" value="F-box-like_dom_sf"/>
</dbReference>